<name>A0ACB9NM39_BAUVA</name>
<sequence length="408" mass="45567">MAESAAPRMNQKMKEPITVRVPQSSSPPSSLKINHKVSCNNASVCSSAHLIMQNHTNFKASAAPARCMFYHGGSWVDFQSDVVESWRSAFREEKPVIELIIGGAKYLLDFLRMVQIDLGSGYQRSIAWIDENDKCFFPKAFIGEDFTEGFENSINPKIEIDIRIDGLNDDGERKRAASDMDDGKHKKHKDEEASSKRRSLTNAKLLGKEDRPYILVSNLFLSEMRKVDVGVTITAIHQWECKGPIEKARHEDFQRQIEITKAARGASNTVFAWYAAPANRVSDILTYGFGFPSNTLGSPAYGVGIYLSPVSLPHLSVAQLEEDKNGEKHIILCQVILGKVEKVEKGSRQRGPSGADFDTGADDPKNPKWYVVWSTNMNTRIIPESVVSFKSGQLGPPTKQSFDKLLRR</sequence>
<keyword evidence="2" id="KW-1185">Reference proteome</keyword>
<gene>
    <name evidence="1" type="ORF">L6164_015945</name>
</gene>
<evidence type="ECO:0000313" key="2">
    <source>
        <dbReference type="Proteomes" id="UP000828941"/>
    </source>
</evidence>
<protein>
    <submittedName>
        <fullName evidence="1">Uncharacterized protein</fullName>
    </submittedName>
</protein>
<organism evidence="1 2">
    <name type="scientific">Bauhinia variegata</name>
    <name type="common">Purple orchid tree</name>
    <name type="synonym">Phanera variegata</name>
    <dbReference type="NCBI Taxonomy" id="167791"/>
    <lineage>
        <taxon>Eukaryota</taxon>
        <taxon>Viridiplantae</taxon>
        <taxon>Streptophyta</taxon>
        <taxon>Embryophyta</taxon>
        <taxon>Tracheophyta</taxon>
        <taxon>Spermatophyta</taxon>
        <taxon>Magnoliopsida</taxon>
        <taxon>eudicotyledons</taxon>
        <taxon>Gunneridae</taxon>
        <taxon>Pentapetalae</taxon>
        <taxon>rosids</taxon>
        <taxon>fabids</taxon>
        <taxon>Fabales</taxon>
        <taxon>Fabaceae</taxon>
        <taxon>Cercidoideae</taxon>
        <taxon>Cercideae</taxon>
        <taxon>Bauhiniinae</taxon>
        <taxon>Bauhinia</taxon>
    </lineage>
</organism>
<dbReference type="Proteomes" id="UP000828941">
    <property type="component" value="Chromosome 6"/>
</dbReference>
<reference evidence="1 2" key="1">
    <citation type="journal article" date="2022" name="DNA Res.">
        <title>Chromosomal-level genome assembly of the orchid tree Bauhinia variegata (Leguminosae; Cercidoideae) supports the allotetraploid origin hypothesis of Bauhinia.</title>
        <authorList>
            <person name="Zhong Y."/>
            <person name="Chen Y."/>
            <person name="Zheng D."/>
            <person name="Pang J."/>
            <person name="Liu Y."/>
            <person name="Luo S."/>
            <person name="Meng S."/>
            <person name="Qian L."/>
            <person name="Wei D."/>
            <person name="Dai S."/>
            <person name="Zhou R."/>
        </authorList>
    </citation>
    <scope>NUCLEOTIDE SEQUENCE [LARGE SCALE GENOMIC DNA]</scope>
    <source>
        <strain evidence="1">BV-YZ2020</strain>
    </source>
</reference>
<proteinExistence type="predicted"/>
<dbReference type="EMBL" id="CM039431">
    <property type="protein sequence ID" value="KAI4337542.1"/>
    <property type="molecule type" value="Genomic_DNA"/>
</dbReference>
<evidence type="ECO:0000313" key="1">
    <source>
        <dbReference type="EMBL" id="KAI4337542.1"/>
    </source>
</evidence>
<accession>A0ACB9NM39</accession>
<comment type="caution">
    <text evidence="1">The sequence shown here is derived from an EMBL/GenBank/DDBJ whole genome shotgun (WGS) entry which is preliminary data.</text>
</comment>